<dbReference type="RefSeq" id="WP_341399479.1">
    <property type="nucleotide sequence ID" value="NZ_JBBUTI010000008.1"/>
</dbReference>
<accession>A0ABU9C5K7</accession>
<feature type="region of interest" description="Disordered" evidence="1">
    <location>
        <begin position="1"/>
        <end position="22"/>
    </location>
</feature>
<name>A0ABU9C5K7_9BURK</name>
<organism evidence="2 3">
    <name type="scientific">Ideonella margarita</name>
    <dbReference type="NCBI Taxonomy" id="2984191"/>
    <lineage>
        <taxon>Bacteria</taxon>
        <taxon>Pseudomonadati</taxon>
        <taxon>Pseudomonadota</taxon>
        <taxon>Betaproteobacteria</taxon>
        <taxon>Burkholderiales</taxon>
        <taxon>Sphaerotilaceae</taxon>
        <taxon>Ideonella</taxon>
    </lineage>
</organism>
<evidence type="ECO:0000256" key="1">
    <source>
        <dbReference type="SAM" id="MobiDB-lite"/>
    </source>
</evidence>
<feature type="compositionally biased region" description="Low complexity" evidence="1">
    <location>
        <begin position="12"/>
        <end position="22"/>
    </location>
</feature>
<proteinExistence type="predicted"/>
<reference evidence="2 3" key="1">
    <citation type="submission" date="2024-04" db="EMBL/GenBank/DDBJ databases">
        <title>Novel species of the genus Ideonella isolated from streams.</title>
        <authorList>
            <person name="Lu H."/>
        </authorList>
    </citation>
    <scope>NUCLEOTIDE SEQUENCE [LARGE SCALE GENOMIC DNA]</scope>
    <source>
        <strain evidence="2 3">LYT19W</strain>
    </source>
</reference>
<evidence type="ECO:0000313" key="3">
    <source>
        <dbReference type="Proteomes" id="UP001379945"/>
    </source>
</evidence>
<protein>
    <submittedName>
        <fullName evidence="2">Uncharacterized protein</fullName>
    </submittedName>
</protein>
<evidence type="ECO:0000313" key="2">
    <source>
        <dbReference type="EMBL" id="MEK8047171.1"/>
    </source>
</evidence>
<sequence>MTSPTRTGPAMRRASALPALASTPPPSSARLLWSLPLLGAAAALLASPPARGAERLNDTELAQVSGAGLDPAALIALAQGQALHTLESLPARSNTADLLNDPARAAQEAARLERQALALHGFAATQGVQASVTATVTLAATLAFVPALPLAMPVLGLPLFGLPMPPSAGKKS</sequence>
<dbReference type="EMBL" id="JBBUTI010000008">
    <property type="protein sequence ID" value="MEK8047171.1"/>
    <property type="molecule type" value="Genomic_DNA"/>
</dbReference>
<gene>
    <name evidence="2" type="ORF">AACH00_12495</name>
</gene>
<dbReference type="Proteomes" id="UP001379945">
    <property type="component" value="Unassembled WGS sequence"/>
</dbReference>
<comment type="caution">
    <text evidence="2">The sequence shown here is derived from an EMBL/GenBank/DDBJ whole genome shotgun (WGS) entry which is preliminary data.</text>
</comment>
<keyword evidence="3" id="KW-1185">Reference proteome</keyword>